<evidence type="ECO:0000259" key="14">
    <source>
        <dbReference type="PROSITE" id="PS50980"/>
    </source>
</evidence>
<proteinExistence type="inferred from homology"/>
<dbReference type="PANTHER" id="PTHR42995:SF5">
    <property type="entry name" value="ACETYL-COENZYME A CARBOXYLASE CARBOXYL TRANSFERASE SUBUNIT BETA, CHLOROPLASTIC"/>
    <property type="match status" value="1"/>
</dbReference>
<dbReference type="InterPro" id="IPR034733">
    <property type="entry name" value="AcCoA_carboxyl_beta"/>
</dbReference>
<evidence type="ECO:0000256" key="9">
    <source>
        <dbReference type="ARBA" id="ARBA00022840"/>
    </source>
</evidence>
<keyword evidence="5 13" id="KW-0547">Nucleotide-binding</keyword>
<dbReference type="InterPro" id="IPR000438">
    <property type="entry name" value="Acetyl_CoA_COase_Trfase_b_su"/>
</dbReference>
<comment type="subcellular location">
    <subcellularLocation>
        <location evidence="1 13">Cytoplasm</location>
    </subcellularLocation>
</comment>
<evidence type="ECO:0000256" key="13">
    <source>
        <dbReference type="HAMAP-Rule" id="MF_01395"/>
    </source>
</evidence>
<comment type="catalytic activity">
    <reaction evidence="13">
        <text>N(6)-carboxybiotinyl-L-lysyl-[protein] + acetyl-CoA = N(6)-biotinyl-L-lysyl-[protein] + malonyl-CoA</text>
        <dbReference type="Rhea" id="RHEA:54728"/>
        <dbReference type="Rhea" id="RHEA-COMP:10505"/>
        <dbReference type="Rhea" id="RHEA-COMP:10506"/>
        <dbReference type="ChEBI" id="CHEBI:57288"/>
        <dbReference type="ChEBI" id="CHEBI:57384"/>
        <dbReference type="ChEBI" id="CHEBI:83144"/>
        <dbReference type="ChEBI" id="CHEBI:83145"/>
        <dbReference type="EC" id="2.1.3.15"/>
    </reaction>
</comment>
<evidence type="ECO:0000256" key="3">
    <source>
        <dbReference type="ARBA" id="ARBA00022679"/>
    </source>
</evidence>
<reference evidence="15" key="1">
    <citation type="submission" date="2016-04" db="EMBL/GenBank/DDBJ databases">
        <authorList>
            <person name="Evans L.H."/>
            <person name="Alamgir A."/>
            <person name="Owens N."/>
            <person name="Weber N.D."/>
            <person name="Virtaneva K."/>
            <person name="Barbian K."/>
            <person name="Babar A."/>
            <person name="Rosenke K."/>
        </authorList>
    </citation>
    <scope>NUCLEOTIDE SEQUENCE</scope>
    <source>
        <strain evidence="15">86</strain>
    </source>
</reference>
<evidence type="ECO:0000313" key="15">
    <source>
        <dbReference type="EMBL" id="SBW08570.1"/>
    </source>
</evidence>
<dbReference type="GO" id="GO:0003989">
    <property type="term" value="F:acetyl-CoA carboxylase activity"/>
    <property type="evidence" value="ECO:0007669"/>
    <property type="project" value="InterPro"/>
</dbReference>
<name>A0A212KA60_9FIRM</name>
<dbReference type="InterPro" id="IPR041010">
    <property type="entry name" value="Znf-ACC"/>
</dbReference>
<feature type="binding site" evidence="13">
    <location>
        <position position="55"/>
    </location>
    <ligand>
        <name>Zn(2+)</name>
        <dbReference type="ChEBI" id="CHEBI:29105"/>
    </ligand>
</feature>
<dbReference type="Gene3D" id="3.90.226.10">
    <property type="entry name" value="2-enoyl-CoA Hydratase, Chain A, domain 1"/>
    <property type="match status" value="1"/>
</dbReference>
<evidence type="ECO:0000256" key="2">
    <source>
        <dbReference type="ARBA" id="ARBA00022516"/>
    </source>
</evidence>
<dbReference type="SUPFAM" id="SSF52096">
    <property type="entry name" value="ClpP/crotonase"/>
    <property type="match status" value="1"/>
</dbReference>
<comment type="subunit">
    <text evidence="13">Acetyl-CoA carboxylase is a heterohexamer composed of biotin carboxyl carrier protein (AccB), biotin carboxylase (AccC) and two subunits each of ACCase subunit alpha (AccA) and ACCase subunit beta (AccD).</text>
</comment>
<dbReference type="PROSITE" id="PS50980">
    <property type="entry name" value="COA_CT_NTER"/>
    <property type="match status" value="1"/>
</dbReference>
<dbReference type="NCBIfam" id="TIGR00515">
    <property type="entry name" value="accD"/>
    <property type="match status" value="1"/>
</dbReference>
<keyword evidence="9 13" id="KW-0067">ATP-binding</keyword>
<comment type="pathway">
    <text evidence="13">Lipid metabolism; malonyl-CoA biosynthesis; malonyl-CoA from acetyl-CoA: step 1/1.</text>
</comment>
<keyword evidence="2 13" id="KW-0444">Lipid biosynthesis</keyword>
<dbReference type="GO" id="GO:0009317">
    <property type="term" value="C:acetyl-CoA carboxylase complex"/>
    <property type="evidence" value="ECO:0007669"/>
    <property type="project" value="InterPro"/>
</dbReference>
<comment type="function">
    <text evidence="12 13">Component of the acetyl coenzyme A carboxylase (ACC) complex. Biotin carboxylase (BC) catalyzes the carboxylation of biotin on its carrier protein (BCCP) and then the CO(2) group is transferred by the transcarboxylase to acetyl-CoA to form malonyl-CoA.</text>
</comment>
<dbReference type="EMBL" id="FLUN01000001">
    <property type="protein sequence ID" value="SBW08570.1"/>
    <property type="molecule type" value="Genomic_DNA"/>
</dbReference>
<comment type="similarity">
    <text evidence="13">Belongs to the AccD/PCCB family.</text>
</comment>
<feature type="zinc finger region" description="C4-type" evidence="13">
    <location>
        <begin position="33"/>
        <end position="55"/>
    </location>
</feature>
<evidence type="ECO:0000256" key="12">
    <source>
        <dbReference type="ARBA" id="ARBA00025280"/>
    </source>
</evidence>
<evidence type="ECO:0000256" key="1">
    <source>
        <dbReference type="ARBA" id="ARBA00004496"/>
    </source>
</evidence>
<evidence type="ECO:0000256" key="6">
    <source>
        <dbReference type="ARBA" id="ARBA00022771"/>
    </source>
</evidence>
<evidence type="ECO:0000256" key="7">
    <source>
        <dbReference type="ARBA" id="ARBA00022832"/>
    </source>
</evidence>
<keyword evidence="4 13" id="KW-0479">Metal-binding</keyword>
<dbReference type="InterPro" id="IPR029045">
    <property type="entry name" value="ClpP/crotonase-like_dom_sf"/>
</dbReference>
<dbReference type="GO" id="GO:0005524">
    <property type="term" value="F:ATP binding"/>
    <property type="evidence" value="ECO:0007669"/>
    <property type="project" value="UniProtKB-KW"/>
</dbReference>
<keyword evidence="3 13" id="KW-0808">Transferase</keyword>
<feature type="domain" description="CoA carboxyltransferase N-terminal" evidence="14">
    <location>
        <begin position="29"/>
        <end position="286"/>
    </location>
</feature>
<accession>A0A212KA60</accession>
<protein>
    <recommendedName>
        <fullName evidence="13">Acetyl-coenzyme A carboxylase carboxyl transferase subunit beta</fullName>
        <shortName evidence="13">ACCase subunit beta</shortName>
        <shortName evidence="13">Acetyl-CoA carboxylase carboxyltransferase subunit beta</shortName>
        <ecNumber evidence="13">2.1.3.15</ecNumber>
    </recommendedName>
</protein>
<keyword evidence="11 13" id="KW-0275">Fatty acid biosynthesis</keyword>
<evidence type="ECO:0000256" key="10">
    <source>
        <dbReference type="ARBA" id="ARBA00023098"/>
    </source>
</evidence>
<dbReference type="EC" id="2.1.3.15" evidence="13"/>
<keyword evidence="7 13" id="KW-0276">Fatty acid metabolism</keyword>
<dbReference type="HAMAP" id="MF_01395">
    <property type="entry name" value="AcetylCoA_CT_beta"/>
    <property type="match status" value="1"/>
</dbReference>
<keyword evidence="10 13" id="KW-0443">Lipid metabolism</keyword>
<feature type="binding site" evidence="13">
    <location>
        <position position="36"/>
    </location>
    <ligand>
        <name>Zn(2+)</name>
        <dbReference type="ChEBI" id="CHEBI:29105"/>
    </ligand>
</feature>
<feature type="binding site" evidence="13">
    <location>
        <position position="33"/>
    </location>
    <ligand>
        <name>Zn(2+)</name>
        <dbReference type="ChEBI" id="CHEBI:29105"/>
    </ligand>
</feature>
<sequence>MFLFKKPKNELEPILSAAQGESPNIVAEAFIRCPDCHKSLLADTLRDHLQVCPKCGYHLKIGARDRLLALCDAGSFCERDAELESANPINFPDYEEKLTAAVERTLEREAVVTGRGKVEGLPCCLFAMDGTFMMGSMGCVVGEKITRLFEYAEAQSLPVVGFTLSGGARMQEGILSLMQMAKTSGAVKAHSDAGLLYITVLTNPTTGGVTASFAMEGDIILAEPGALICFAGPRVIEQTTRQKLPQGFQRAEFLLEKGFVDAIVPREEHRSMLGRLLAFHRRGAAV</sequence>
<dbReference type="GO" id="GO:0006633">
    <property type="term" value="P:fatty acid biosynthetic process"/>
    <property type="evidence" value="ECO:0007669"/>
    <property type="project" value="UniProtKB-KW"/>
</dbReference>
<dbReference type="UniPathway" id="UPA00655">
    <property type="reaction ID" value="UER00711"/>
</dbReference>
<evidence type="ECO:0000256" key="11">
    <source>
        <dbReference type="ARBA" id="ARBA00023160"/>
    </source>
</evidence>
<dbReference type="PANTHER" id="PTHR42995">
    <property type="entry name" value="ACETYL-COENZYME A CARBOXYLASE CARBOXYL TRANSFERASE SUBUNIT BETA, CHLOROPLASTIC"/>
    <property type="match status" value="1"/>
</dbReference>
<dbReference type="PRINTS" id="PR01070">
    <property type="entry name" value="ACCCTRFRASEB"/>
</dbReference>
<keyword evidence="8 13" id="KW-0862">Zinc</keyword>
<dbReference type="AlphaFoldDB" id="A0A212KA60"/>
<dbReference type="Pfam" id="PF17848">
    <property type="entry name" value="Zn_ribbon_ACC"/>
    <property type="match status" value="1"/>
</dbReference>
<evidence type="ECO:0000256" key="5">
    <source>
        <dbReference type="ARBA" id="ARBA00022741"/>
    </source>
</evidence>
<dbReference type="InterPro" id="IPR011762">
    <property type="entry name" value="COA_CT_N"/>
</dbReference>
<gene>
    <name evidence="13 15" type="primary">accD</name>
    <name evidence="15" type="ORF">KL86CLO1_12479</name>
</gene>
<keyword evidence="15" id="KW-0436">Ligase</keyword>
<feature type="binding site" evidence="13">
    <location>
        <position position="52"/>
    </location>
    <ligand>
        <name>Zn(2+)</name>
        <dbReference type="ChEBI" id="CHEBI:29105"/>
    </ligand>
</feature>
<evidence type="ECO:0000256" key="8">
    <source>
        <dbReference type="ARBA" id="ARBA00022833"/>
    </source>
</evidence>
<keyword evidence="13" id="KW-0963">Cytoplasm</keyword>
<dbReference type="Pfam" id="PF01039">
    <property type="entry name" value="Carboxyl_trans"/>
    <property type="match status" value="1"/>
</dbReference>
<dbReference type="GO" id="GO:2001295">
    <property type="term" value="P:malonyl-CoA biosynthetic process"/>
    <property type="evidence" value="ECO:0007669"/>
    <property type="project" value="UniProtKB-UniRule"/>
</dbReference>
<dbReference type="GO" id="GO:0016743">
    <property type="term" value="F:carboxyl- or carbamoyltransferase activity"/>
    <property type="evidence" value="ECO:0007669"/>
    <property type="project" value="UniProtKB-UniRule"/>
</dbReference>
<organism evidence="15">
    <name type="scientific">uncultured Eubacteriales bacterium</name>
    <dbReference type="NCBI Taxonomy" id="172733"/>
    <lineage>
        <taxon>Bacteria</taxon>
        <taxon>Bacillati</taxon>
        <taxon>Bacillota</taxon>
        <taxon>Clostridia</taxon>
        <taxon>Eubacteriales</taxon>
        <taxon>environmental samples</taxon>
    </lineage>
</organism>
<comment type="cofactor">
    <cofactor evidence="13">
        <name>Zn(2+)</name>
        <dbReference type="ChEBI" id="CHEBI:29105"/>
    </cofactor>
    <text evidence="13">Binds 1 zinc ion per subunit.</text>
</comment>
<dbReference type="GO" id="GO:0008270">
    <property type="term" value="F:zinc ion binding"/>
    <property type="evidence" value="ECO:0007669"/>
    <property type="project" value="UniProtKB-UniRule"/>
</dbReference>
<keyword evidence="6 13" id="KW-0863">Zinc-finger</keyword>
<evidence type="ECO:0000256" key="4">
    <source>
        <dbReference type="ARBA" id="ARBA00022723"/>
    </source>
</evidence>